<dbReference type="Proteomes" id="UP000179072">
    <property type="component" value="Unassembled WGS sequence"/>
</dbReference>
<feature type="compositionally biased region" description="Basic and acidic residues" evidence="1">
    <location>
        <begin position="73"/>
        <end position="104"/>
    </location>
</feature>
<name>A0A1F7IMX6_9BACT</name>
<comment type="caution">
    <text evidence="2">The sequence shown here is derived from an EMBL/GenBank/DDBJ whole genome shotgun (WGS) entry which is preliminary data.</text>
</comment>
<evidence type="ECO:0000313" key="3">
    <source>
        <dbReference type="Proteomes" id="UP000179072"/>
    </source>
</evidence>
<organism evidence="2 3">
    <name type="scientific">Candidatus Roizmanbacteria bacterium RIFCSPLOWO2_01_FULL_38_11</name>
    <dbReference type="NCBI Taxonomy" id="1802060"/>
    <lineage>
        <taxon>Bacteria</taxon>
        <taxon>Candidatus Roizmaniibacteriota</taxon>
    </lineage>
</organism>
<feature type="region of interest" description="Disordered" evidence="1">
    <location>
        <begin position="1"/>
        <end position="25"/>
    </location>
</feature>
<proteinExistence type="predicted"/>
<protein>
    <submittedName>
        <fullName evidence="2">Uncharacterized protein</fullName>
    </submittedName>
</protein>
<gene>
    <name evidence="2" type="ORF">A2957_00120</name>
</gene>
<evidence type="ECO:0000256" key="1">
    <source>
        <dbReference type="SAM" id="MobiDB-lite"/>
    </source>
</evidence>
<feature type="compositionally biased region" description="Basic residues" evidence="1">
    <location>
        <begin position="1"/>
        <end position="20"/>
    </location>
</feature>
<feature type="region of interest" description="Disordered" evidence="1">
    <location>
        <begin position="55"/>
        <end position="166"/>
    </location>
</feature>
<dbReference type="AlphaFoldDB" id="A0A1F7IMX6"/>
<sequence>MSQKKKKKITKGAKRSRSKVAPHSVASLLPKRALLTLAVFIVMSYGLTNISVTTPISAQSSPGVLGDEDENKEEEKREEKKEEKKEERREENRHEEESKPEEQKNNSQERSSEKRGPQIEPFAPRSGSKVEKQKRIESQNDSKDTPEIENEIEDENESEDLDEVELENIRREKETILIKQNETEIRTTDGQRIKTKIEDDGTKKIEIEGKNYKLKYVIRDGKLRVEAESENGESVDIPDEATSELENSFNDELEQEGIEIDSSEKEPTIVKNGFKAKTAFPLTIDPITKALTITTPTGDKQVTILPDQAIANLKASGVLDNIEVADGSSVEGESEIVEYKNKITYKIKGTKRHRVFGFIAVNLPATVYVSAETGEPFENEQSLLTKIIDSISL</sequence>
<dbReference type="STRING" id="1802060.A2957_00120"/>
<feature type="compositionally biased region" description="Acidic residues" evidence="1">
    <location>
        <begin position="147"/>
        <end position="166"/>
    </location>
</feature>
<evidence type="ECO:0000313" key="2">
    <source>
        <dbReference type="EMBL" id="OGK44728.1"/>
    </source>
</evidence>
<accession>A0A1F7IMX6</accession>
<dbReference type="EMBL" id="MGAK01000013">
    <property type="protein sequence ID" value="OGK44728.1"/>
    <property type="molecule type" value="Genomic_DNA"/>
</dbReference>
<feature type="compositionally biased region" description="Basic and acidic residues" evidence="1">
    <location>
        <begin position="128"/>
        <end position="146"/>
    </location>
</feature>
<reference evidence="2 3" key="1">
    <citation type="journal article" date="2016" name="Nat. Commun.">
        <title>Thousands of microbial genomes shed light on interconnected biogeochemical processes in an aquifer system.</title>
        <authorList>
            <person name="Anantharaman K."/>
            <person name="Brown C.T."/>
            <person name="Hug L.A."/>
            <person name="Sharon I."/>
            <person name="Castelle C.J."/>
            <person name="Probst A.J."/>
            <person name="Thomas B.C."/>
            <person name="Singh A."/>
            <person name="Wilkins M.J."/>
            <person name="Karaoz U."/>
            <person name="Brodie E.L."/>
            <person name="Williams K.H."/>
            <person name="Hubbard S.S."/>
            <person name="Banfield J.F."/>
        </authorList>
    </citation>
    <scope>NUCLEOTIDE SEQUENCE [LARGE SCALE GENOMIC DNA]</scope>
</reference>